<keyword evidence="3" id="KW-1185">Reference proteome</keyword>
<dbReference type="AlphaFoldDB" id="B4RAI4"/>
<evidence type="ECO:0000313" key="2">
    <source>
        <dbReference type="EMBL" id="ACG77991.1"/>
    </source>
</evidence>
<evidence type="ECO:0000256" key="1">
    <source>
        <dbReference type="SAM" id="SignalP"/>
    </source>
</evidence>
<accession>B4RAI4</accession>
<dbReference type="EMBL" id="CP000747">
    <property type="protein sequence ID" value="ACG77991.1"/>
    <property type="molecule type" value="Genomic_DNA"/>
</dbReference>
<dbReference type="HOGENOM" id="CLU_1617452_0_0_5"/>
<gene>
    <name evidence="2" type="ordered locus">PHZ_c1580</name>
</gene>
<keyword evidence="1" id="KW-0732">Signal</keyword>
<name>B4RAI4_PHEZH</name>
<evidence type="ECO:0000313" key="3">
    <source>
        <dbReference type="Proteomes" id="UP000001868"/>
    </source>
</evidence>
<sequence length="164" mass="15965">MTGVRTIVLGLAAAMTAMTAGTALAQSSAQSSAQVEVRSSVTIVDPPALGKETELSVAPVARGGAPGAVTGAVTATAVGGRYAVSGVAGDTFNIAMPASLRLVRGDGAGEVVLRLSPSGAMTTLPGAYGARSVGSVDIQGAVGVPREAAAGVYRGAFPVILSLQ</sequence>
<evidence type="ECO:0008006" key="4">
    <source>
        <dbReference type="Google" id="ProtNLM"/>
    </source>
</evidence>
<feature type="chain" id="PRO_5002825197" description="DUF4402 domain-containing protein" evidence="1">
    <location>
        <begin position="26"/>
        <end position="164"/>
    </location>
</feature>
<proteinExistence type="predicted"/>
<protein>
    <recommendedName>
        <fullName evidence="4">DUF4402 domain-containing protein</fullName>
    </recommendedName>
</protein>
<feature type="signal peptide" evidence="1">
    <location>
        <begin position="1"/>
        <end position="25"/>
    </location>
</feature>
<dbReference type="Proteomes" id="UP000001868">
    <property type="component" value="Chromosome"/>
</dbReference>
<reference evidence="2 3" key="1">
    <citation type="journal article" date="2008" name="BMC Genomics">
        <title>Complete genome of Phenylobacterium zucineum - a novel facultative intracellular bacterium isolated from human erythroleukemia cell line K562.</title>
        <authorList>
            <person name="Luo Y."/>
            <person name="Xu X."/>
            <person name="Ding Z."/>
            <person name="Liu Z."/>
            <person name="Zhang B."/>
            <person name="Yan Z."/>
            <person name="Sun J."/>
            <person name="Hu S."/>
            <person name="Hu X."/>
        </authorList>
    </citation>
    <scope>NUCLEOTIDE SEQUENCE [LARGE SCALE GENOMIC DNA]</scope>
    <source>
        <strain evidence="2 3">HLK1</strain>
    </source>
</reference>
<dbReference type="KEGG" id="pzu:PHZ_c1580"/>
<organism evidence="2 3">
    <name type="scientific">Phenylobacterium zucineum (strain HLK1)</name>
    <dbReference type="NCBI Taxonomy" id="450851"/>
    <lineage>
        <taxon>Bacteria</taxon>
        <taxon>Pseudomonadati</taxon>
        <taxon>Pseudomonadota</taxon>
        <taxon>Alphaproteobacteria</taxon>
        <taxon>Caulobacterales</taxon>
        <taxon>Caulobacteraceae</taxon>
        <taxon>Phenylobacterium</taxon>
    </lineage>
</organism>